<keyword evidence="3" id="KW-1185">Reference proteome</keyword>
<evidence type="ECO:0000313" key="2">
    <source>
        <dbReference type="EMBL" id="MBW3364557.1"/>
    </source>
</evidence>
<sequence length="59" mass="6944">MTRYNKYYTIAIVGAIVTFLVQVVLMVTVDPYMAAVLSPFYPVWVIVFVIGWRKQYPRR</sequence>
<gene>
    <name evidence="2" type="ORF">KYK27_05855</name>
</gene>
<dbReference type="EMBL" id="JAHWXQ010000001">
    <property type="protein sequence ID" value="MBW3364557.1"/>
    <property type="molecule type" value="Genomic_DNA"/>
</dbReference>
<feature type="transmembrane region" description="Helical" evidence="1">
    <location>
        <begin position="32"/>
        <end position="52"/>
    </location>
</feature>
<protein>
    <submittedName>
        <fullName evidence="2">Uncharacterized protein</fullName>
    </submittedName>
</protein>
<keyword evidence="1" id="KW-0472">Membrane</keyword>
<proteinExistence type="predicted"/>
<organism evidence="2 3">
    <name type="scientific">Pontibacter populi</name>
    <dbReference type="NCBI Taxonomy" id="890055"/>
    <lineage>
        <taxon>Bacteria</taxon>
        <taxon>Pseudomonadati</taxon>
        <taxon>Bacteroidota</taxon>
        <taxon>Cytophagia</taxon>
        <taxon>Cytophagales</taxon>
        <taxon>Hymenobacteraceae</taxon>
        <taxon>Pontibacter</taxon>
    </lineage>
</organism>
<evidence type="ECO:0000313" key="3">
    <source>
        <dbReference type="Proteomes" id="UP000774935"/>
    </source>
</evidence>
<evidence type="ECO:0000256" key="1">
    <source>
        <dbReference type="SAM" id="Phobius"/>
    </source>
</evidence>
<keyword evidence="1" id="KW-0812">Transmembrane</keyword>
<comment type="caution">
    <text evidence="2">The sequence shown here is derived from an EMBL/GenBank/DDBJ whole genome shotgun (WGS) entry which is preliminary data.</text>
</comment>
<feature type="transmembrane region" description="Helical" evidence="1">
    <location>
        <begin position="7"/>
        <end position="26"/>
    </location>
</feature>
<reference evidence="2 3" key="1">
    <citation type="submission" date="2021-07" db="EMBL/GenBank/DDBJ databases">
        <authorList>
            <person name="Kim M.K."/>
        </authorList>
    </citation>
    <scope>NUCLEOTIDE SEQUENCE [LARGE SCALE GENOMIC DNA]</scope>
    <source>
        <strain evidence="2 3">HLY7-15</strain>
    </source>
</reference>
<accession>A0ABS6X973</accession>
<dbReference type="RefSeq" id="WP_199109041.1">
    <property type="nucleotide sequence ID" value="NZ_JAHWXQ010000001.1"/>
</dbReference>
<keyword evidence="1" id="KW-1133">Transmembrane helix</keyword>
<dbReference type="Proteomes" id="UP000774935">
    <property type="component" value="Unassembled WGS sequence"/>
</dbReference>
<name>A0ABS6X973_9BACT</name>